<reference evidence="6" key="1">
    <citation type="submission" date="2021-04" db="EMBL/GenBank/DDBJ databases">
        <authorList>
            <consortium name="Wellcome Sanger Institute Data Sharing"/>
        </authorList>
    </citation>
    <scope>NUCLEOTIDE SEQUENCE [LARGE SCALE GENOMIC DNA]</scope>
</reference>
<feature type="domain" description="Ig-like" evidence="5">
    <location>
        <begin position="221"/>
        <end position="298"/>
    </location>
</feature>
<evidence type="ECO:0000313" key="7">
    <source>
        <dbReference type="Proteomes" id="UP000472265"/>
    </source>
</evidence>
<dbReference type="PANTHER" id="PTHR46013">
    <property type="entry name" value="VASCULAR CELL ADHESION MOLECULE 1"/>
    <property type="match status" value="1"/>
</dbReference>
<evidence type="ECO:0000259" key="5">
    <source>
        <dbReference type="PROSITE" id="PS50835"/>
    </source>
</evidence>
<evidence type="ECO:0000256" key="3">
    <source>
        <dbReference type="ARBA" id="ARBA00045430"/>
    </source>
</evidence>
<dbReference type="Proteomes" id="UP000472265">
    <property type="component" value="Chromosome 23"/>
</dbReference>
<comment type="subunit">
    <text evidence="4">Predominantly monomer of isoform CD22-beta. Also found as heterodimer of isoform CD22-beta and a shorter isoform. Interacts with PTPN6/SHP-1, LYN, SYK, PIK3R1/PIK3R2 and PLCG1 upon phosphorylation. Interacts with GRB2, INPP5D and SHC1 upon phosphorylation. May form a complex with INPP5D/SHIP, GRB2 and SHC1.</text>
</comment>
<dbReference type="Ensembl" id="ENSSAUT00010069277.1">
    <property type="protein sequence ID" value="ENSSAUP00010066155.1"/>
    <property type="gene ID" value="ENSSAUG00010026413.1"/>
</dbReference>
<reference evidence="6" key="3">
    <citation type="submission" date="2025-09" db="UniProtKB">
        <authorList>
            <consortium name="Ensembl"/>
        </authorList>
    </citation>
    <scope>IDENTIFICATION</scope>
</reference>
<reference evidence="6" key="2">
    <citation type="submission" date="2025-08" db="UniProtKB">
        <authorList>
            <consortium name="Ensembl"/>
        </authorList>
    </citation>
    <scope>IDENTIFICATION</scope>
</reference>
<dbReference type="AlphaFoldDB" id="A0A671YTS4"/>
<dbReference type="SMART" id="SM00408">
    <property type="entry name" value="IGc2"/>
    <property type="match status" value="2"/>
</dbReference>
<proteinExistence type="predicted"/>
<comment type="function">
    <text evidence="3">Most highly expressed siglec (sialic acid-binding immunoglobulin-like lectin) on B-cells that plays a role in various aspects of B-cell biology including differentiation, antigen presentation, and trafficking to bone marrow. Binds to alpha 2,6-linked sialic acid residues of surface molecules such as CD22 itself, CD45 and IgM in a cis configuration. Can also bind to ligands on other cells as an adhesion molecule in a trans configuration. Acts as an inhibitory coreceptor on the surface of B-cells and inhibits B-cell receptor induced signaling, characterized by inhibition of the calcium mobilization and cellular activation. Mechanistically, the immunoreceptor tyrosine-based inhibitory motif domain is phosphorylated by the Src kinase LYN, which in turn leads to the recruitment of the protein tyrosine phosphatase 1/PTPN6, leading to the negative regulation of BCR signaling. If this negative signaling from is of sufficient strength, apoptosis of the B-cell can be induced.</text>
</comment>
<dbReference type="InterPro" id="IPR003599">
    <property type="entry name" value="Ig_sub"/>
</dbReference>
<dbReference type="InParanoid" id="A0A671YTS4"/>
<dbReference type="Pfam" id="PF24518">
    <property type="entry name" value="Ig_CD22"/>
    <property type="match status" value="1"/>
</dbReference>
<evidence type="ECO:0000313" key="6">
    <source>
        <dbReference type="Ensembl" id="ENSSAUP00010066155.1"/>
    </source>
</evidence>
<dbReference type="InterPro" id="IPR013783">
    <property type="entry name" value="Ig-like_fold"/>
</dbReference>
<name>A0A671YTS4_SPAAU</name>
<dbReference type="PANTHER" id="PTHR46013:SF4">
    <property type="entry name" value="B-CELL RECEPTOR CD22-RELATED"/>
    <property type="match status" value="1"/>
</dbReference>
<accession>A0A671YTS4</accession>
<dbReference type="InterPro" id="IPR056386">
    <property type="entry name" value="Ig_CD22"/>
</dbReference>
<dbReference type="SMART" id="SM00409">
    <property type="entry name" value="IG"/>
    <property type="match status" value="3"/>
</dbReference>
<organism evidence="6 7">
    <name type="scientific">Sparus aurata</name>
    <name type="common">Gilthead sea bream</name>
    <dbReference type="NCBI Taxonomy" id="8175"/>
    <lineage>
        <taxon>Eukaryota</taxon>
        <taxon>Metazoa</taxon>
        <taxon>Chordata</taxon>
        <taxon>Craniata</taxon>
        <taxon>Vertebrata</taxon>
        <taxon>Euteleostomi</taxon>
        <taxon>Actinopterygii</taxon>
        <taxon>Neopterygii</taxon>
        <taxon>Teleostei</taxon>
        <taxon>Neoteleostei</taxon>
        <taxon>Acanthomorphata</taxon>
        <taxon>Eupercaria</taxon>
        <taxon>Spariformes</taxon>
        <taxon>Sparidae</taxon>
        <taxon>Sparus</taxon>
    </lineage>
</organism>
<dbReference type="InterPro" id="IPR036179">
    <property type="entry name" value="Ig-like_dom_sf"/>
</dbReference>
<evidence type="ECO:0000256" key="1">
    <source>
        <dbReference type="ARBA" id="ARBA00040106"/>
    </source>
</evidence>
<dbReference type="GeneTree" id="ENSGT01010000222294"/>
<evidence type="ECO:0000256" key="4">
    <source>
        <dbReference type="ARBA" id="ARBA00046458"/>
    </source>
</evidence>
<protein>
    <recommendedName>
        <fullName evidence="1">B-cell receptor CD22</fullName>
    </recommendedName>
    <alternativeName>
        <fullName evidence="2">Sialic acid-binding Ig-like lectin 2</fullName>
    </alternativeName>
</protein>
<feature type="domain" description="Ig-like" evidence="5">
    <location>
        <begin position="134"/>
        <end position="214"/>
    </location>
</feature>
<keyword evidence="7" id="KW-1185">Reference proteome</keyword>
<dbReference type="InterPro" id="IPR007110">
    <property type="entry name" value="Ig-like_dom"/>
</dbReference>
<evidence type="ECO:0000256" key="2">
    <source>
        <dbReference type="ARBA" id="ARBA00041781"/>
    </source>
</evidence>
<dbReference type="Pfam" id="PF13895">
    <property type="entry name" value="Ig_2"/>
    <property type="match status" value="2"/>
</dbReference>
<dbReference type="Gene3D" id="2.60.40.10">
    <property type="entry name" value="Immunoglobulins"/>
    <property type="match status" value="3"/>
</dbReference>
<sequence>MQRCKNANANFNRKHIYTLISFSNICVSQNICALKGSSVVIPCSFYYPKNLRVMRVMWGDKRAHVINGPFIFESDKNETDTRFEYIGNKQHNCSFKIHDVENNDTGKYIFRFITDPEKRKWTGKVGSTLEVVDLNVSVTKPNVNDRTKEGDSVNLTCINGCDSDHLSSAFTWFKNGEHINEGPVLYLSNMSSTDSGNYSCSLKTHTGTASRVINIHVEYGPKNTSVSVRPSMEVEAGTNITLICSSHANPPVENYTWFKINESHVDVGHQPVLFSADGGQYFCSATNKHGSQNSSVVTFKINGKFIFTHLSLMFHSLFMCFRLKKRRTRAQETTCEEDSEVTPSLYWLSFNSLCCSALINHVFYIQDADYVNMPDFHKKQSQQRSQGEEATVKVVYTRLLTSTLRGSQTHEMCFLYLFTILSNIYVRGFKRTFLYGLYLQEGARKKGQEQRRPTPRRTVR</sequence>
<dbReference type="InterPro" id="IPR003598">
    <property type="entry name" value="Ig_sub2"/>
</dbReference>
<dbReference type="SUPFAM" id="SSF48726">
    <property type="entry name" value="Immunoglobulin"/>
    <property type="match status" value="3"/>
</dbReference>
<dbReference type="PROSITE" id="PS50835">
    <property type="entry name" value="IG_LIKE"/>
    <property type="match status" value="2"/>
</dbReference>